<dbReference type="AlphaFoldDB" id="A0A916XHR9"/>
<organism evidence="10 11">
    <name type="scientific">Chelatococcus reniformis</name>
    <dbReference type="NCBI Taxonomy" id="1494448"/>
    <lineage>
        <taxon>Bacteria</taxon>
        <taxon>Pseudomonadati</taxon>
        <taxon>Pseudomonadota</taxon>
        <taxon>Alphaproteobacteria</taxon>
        <taxon>Hyphomicrobiales</taxon>
        <taxon>Chelatococcaceae</taxon>
        <taxon>Chelatococcus</taxon>
    </lineage>
</organism>
<evidence type="ECO:0000256" key="4">
    <source>
        <dbReference type="SAM" id="MobiDB-lite"/>
    </source>
</evidence>
<evidence type="ECO:0000313" key="10">
    <source>
        <dbReference type="EMBL" id="GGC74375.1"/>
    </source>
</evidence>
<gene>
    <name evidence="10" type="ORF">GCM10010994_36010</name>
</gene>
<feature type="domain" description="Multidrug resistance protein MdtA-like beta-barrel" evidence="8">
    <location>
        <begin position="215"/>
        <end position="308"/>
    </location>
</feature>
<sequence>MGAEFRRLGRLRGRMRIALAGAAVAALVGCNEKNAYVPPPPATVTIAQPVQKPVTVYAEFTGNTAAVNAVDLEARVQGFLVSINYKDGQPVKKGQLLFGIEKDQYQAQLDLQKAELASAQAKQTNAQLEYNRQAQLGRQDFASQKAVDDAKTNLDAAVAQVAADKANVQVATINLGYTAVTAPFDGVVTRHLVDVGALVGYSGPTKLATIVQINPIYVYFNVSEQQVLTLREGFAKQGISLKELRENNKSMEVEIALQTETEFKHKGKIDYIAPQIDPNTGTLQIRGIFDNPNFELLPGLFVRVRVPVNKLPNALLVDDAAIGSNQVGSYVMVVNKDNIVEQRQIKPGQLDGQLRVISDGLQPGDQVVVGGVQRAIPGNKVAPQQGQMARAQAPAPAAPPAATPAAAPAAAPAKP</sequence>
<dbReference type="PANTHER" id="PTHR30158:SF24">
    <property type="entry name" value="HLYD FAMILY SECRETION PROTEIN"/>
    <property type="match status" value="1"/>
</dbReference>
<dbReference type="Gene3D" id="1.10.287.470">
    <property type="entry name" value="Helix hairpin bin"/>
    <property type="match status" value="1"/>
</dbReference>
<feature type="signal peptide" evidence="5">
    <location>
        <begin position="1"/>
        <end position="25"/>
    </location>
</feature>
<evidence type="ECO:0000256" key="3">
    <source>
        <dbReference type="SAM" id="Coils"/>
    </source>
</evidence>
<dbReference type="Pfam" id="PF25967">
    <property type="entry name" value="RND-MFP_C"/>
    <property type="match status" value="1"/>
</dbReference>
<feature type="region of interest" description="Disordered" evidence="4">
    <location>
        <begin position="381"/>
        <end position="415"/>
    </location>
</feature>
<dbReference type="Pfam" id="PF25876">
    <property type="entry name" value="HH_MFP_RND"/>
    <property type="match status" value="1"/>
</dbReference>
<dbReference type="InterPro" id="IPR058626">
    <property type="entry name" value="MdtA-like_b-barrel"/>
</dbReference>
<evidence type="ECO:0000256" key="2">
    <source>
        <dbReference type="ARBA" id="ARBA00009477"/>
    </source>
</evidence>
<accession>A0A916XHR9</accession>
<evidence type="ECO:0000259" key="6">
    <source>
        <dbReference type="Pfam" id="PF25876"/>
    </source>
</evidence>
<comment type="similarity">
    <text evidence="2">Belongs to the membrane fusion protein (MFP) (TC 8.A.1) family.</text>
</comment>
<proteinExistence type="inferred from homology"/>
<feature type="compositionally biased region" description="Low complexity" evidence="4">
    <location>
        <begin position="382"/>
        <end position="395"/>
    </location>
</feature>
<feature type="domain" description="Multidrug resistance protein MdtA-like barrel-sandwich hybrid" evidence="7">
    <location>
        <begin position="68"/>
        <end position="210"/>
    </location>
</feature>
<feature type="chain" id="PRO_5037548842" evidence="5">
    <location>
        <begin position="26"/>
        <end position="415"/>
    </location>
</feature>
<dbReference type="Gene3D" id="2.40.30.170">
    <property type="match status" value="1"/>
</dbReference>
<dbReference type="InterPro" id="IPR058625">
    <property type="entry name" value="MdtA-like_BSH"/>
</dbReference>
<evidence type="ECO:0000313" key="11">
    <source>
        <dbReference type="Proteomes" id="UP000637002"/>
    </source>
</evidence>
<feature type="compositionally biased region" description="Low complexity" evidence="4">
    <location>
        <begin position="403"/>
        <end position="415"/>
    </location>
</feature>
<reference evidence="10" key="1">
    <citation type="journal article" date="2014" name="Int. J. Syst. Evol. Microbiol.">
        <title>Complete genome sequence of Corynebacterium casei LMG S-19264T (=DSM 44701T), isolated from a smear-ripened cheese.</title>
        <authorList>
            <consortium name="US DOE Joint Genome Institute (JGI-PGF)"/>
            <person name="Walter F."/>
            <person name="Albersmeier A."/>
            <person name="Kalinowski J."/>
            <person name="Ruckert C."/>
        </authorList>
    </citation>
    <scope>NUCLEOTIDE SEQUENCE</scope>
    <source>
        <strain evidence="10">CGMCC 1.12919</strain>
    </source>
</reference>
<feature type="domain" description="Multidrug resistance protein MdtA-like alpha-helical hairpin" evidence="6">
    <location>
        <begin position="110"/>
        <end position="178"/>
    </location>
</feature>
<dbReference type="SUPFAM" id="SSF111369">
    <property type="entry name" value="HlyD-like secretion proteins"/>
    <property type="match status" value="1"/>
</dbReference>
<evidence type="ECO:0000259" key="7">
    <source>
        <dbReference type="Pfam" id="PF25917"/>
    </source>
</evidence>
<dbReference type="Gene3D" id="2.40.420.20">
    <property type="match status" value="1"/>
</dbReference>
<dbReference type="GO" id="GO:0030313">
    <property type="term" value="C:cell envelope"/>
    <property type="evidence" value="ECO:0007669"/>
    <property type="project" value="UniProtKB-SubCell"/>
</dbReference>
<dbReference type="Pfam" id="PF25917">
    <property type="entry name" value="BSH_RND"/>
    <property type="match status" value="1"/>
</dbReference>
<dbReference type="InterPro" id="IPR058627">
    <property type="entry name" value="MdtA-like_C"/>
</dbReference>
<name>A0A916XHR9_9HYPH</name>
<dbReference type="GO" id="GO:0022857">
    <property type="term" value="F:transmembrane transporter activity"/>
    <property type="evidence" value="ECO:0007669"/>
    <property type="project" value="InterPro"/>
</dbReference>
<dbReference type="Gene3D" id="2.40.50.100">
    <property type="match status" value="1"/>
</dbReference>
<feature type="coiled-coil region" evidence="3">
    <location>
        <begin position="102"/>
        <end position="131"/>
    </location>
</feature>
<reference evidence="10" key="2">
    <citation type="submission" date="2020-09" db="EMBL/GenBank/DDBJ databases">
        <authorList>
            <person name="Sun Q."/>
            <person name="Zhou Y."/>
        </authorList>
    </citation>
    <scope>NUCLEOTIDE SEQUENCE</scope>
    <source>
        <strain evidence="10">CGMCC 1.12919</strain>
    </source>
</reference>
<dbReference type="NCBIfam" id="TIGR01730">
    <property type="entry name" value="RND_mfp"/>
    <property type="match status" value="1"/>
</dbReference>
<dbReference type="Proteomes" id="UP000637002">
    <property type="component" value="Unassembled WGS sequence"/>
</dbReference>
<protein>
    <submittedName>
        <fullName evidence="10">MexE family multidrug efflux RND transporter periplasmic adaptor subunit</fullName>
    </submittedName>
</protein>
<dbReference type="GO" id="GO:0046677">
    <property type="term" value="P:response to antibiotic"/>
    <property type="evidence" value="ECO:0007669"/>
    <property type="project" value="TreeGrafter"/>
</dbReference>
<dbReference type="InterPro" id="IPR006143">
    <property type="entry name" value="RND_pump_MFP"/>
</dbReference>
<evidence type="ECO:0000256" key="1">
    <source>
        <dbReference type="ARBA" id="ARBA00004196"/>
    </source>
</evidence>
<dbReference type="InterPro" id="IPR058624">
    <property type="entry name" value="MdtA-like_HH"/>
</dbReference>
<dbReference type="GO" id="GO:0005886">
    <property type="term" value="C:plasma membrane"/>
    <property type="evidence" value="ECO:0007669"/>
    <property type="project" value="TreeGrafter"/>
</dbReference>
<dbReference type="FunFam" id="2.40.420.20:FF:000001">
    <property type="entry name" value="Efflux RND transporter periplasmic adaptor subunit"/>
    <property type="match status" value="1"/>
</dbReference>
<dbReference type="PANTHER" id="PTHR30158">
    <property type="entry name" value="ACRA/E-RELATED COMPONENT OF DRUG EFFLUX TRANSPORTER"/>
    <property type="match status" value="1"/>
</dbReference>
<evidence type="ECO:0000256" key="5">
    <source>
        <dbReference type="SAM" id="SignalP"/>
    </source>
</evidence>
<feature type="domain" description="Multidrug resistance protein MdtA-like C-terminal permuted SH3" evidence="9">
    <location>
        <begin position="313"/>
        <end position="374"/>
    </location>
</feature>
<dbReference type="Pfam" id="PF25944">
    <property type="entry name" value="Beta-barrel_RND"/>
    <property type="match status" value="1"/>
</dbReference>
<comment type="subcellular location">
    <subcellularLocation>
        <location evidence="1">Cell envelope</location>
    </subcellularLocation>
</comment>
<comment type="caution">
    <text evidence="10">The sequence shown here is derived from an EMBL/GenBank/DDBJ whole genome shotgun (WGS) entry which is preliminary data.</text>
</comment>
<keyword evidence="3" id="KW-0175">Coiled coil</keyword>
<dbReference type="EMBL" id="BMGG01000006">
    <property type="protein sequence ID" value="GGC74375.1"/>
    <property type="molecule type" value="Genomic_DNA"/>
</dbReference>
<dbReference type="PROSITE" id="PS51257">
    <property type="entry name" value="PROKAR_LIPOPROTEIN"/>
    <property type="match status" value="1"/>
</dbReference>
<evidence type="ECO:0000259" key="9">
    <source>
        <dbReference type="Pfam" id="PF25967"/>
    </source>
</evidence>
<evidence type="ECO:0000259" key="8">
    <source>
        <dbReference type="Pfam" id="PF25944"/>
    </source>
</evidence>
<keyword evidence="5" id="KW-0732">Signal</keyword>
<keyword evidence="11" id="KW-1185">Reference proteome</keyword>